<evidence type="ECO:0000256" key="1">
    <source>
        <dbReference type="SAM" id="MobiDB-lite"/>
    </source>
</evidence>
<feature type="compositionally biased region" description="Basic and acidic residues" evidence="1">
    <location>
        <begin position="8"/>
        <end position="23"/>
    </location>
</feature>
<gene>
    <name evidence="2" type="ORF">NQ318_001753</name>
</gene>
<evidence type="ECO:0000313" key="2">
    <source>
        <dbReference type="EMBL" id="KAJ8941898.1"/>
    </source>
</evidence>
<keyword evidence="3" id="KW-1185">Reference proteome</keyword>
<comment type="caution">
    <text evidence="2">The sequence shown here is derived from an EMBL/GenBank/DDBJ whole genome shotgun (WGS) entry which is preliminary data.</text>
</comment>
<dbReference type="Proteomes" id="UP001162162">
    <property type="component" value="Unassembled WGS sequence"/>
</dbReference>
<accession>A0AAV8XTF9</accession>
<reference evidence="2" key="1">
    <citation type="journal article" date="2023" name="Insect Mol. Biol.">
        <title>Genome sequencing provides insights into the evolution of gene families encoding plant cell wall-degrading enzymes in longhorned beetles.</title>
        <authorList>
            <person name="Shin N.R."/>
            <person name="Okamura Y."/>
            <person name="Kirsch R."/>
            <person name="Pauchet Y."/>
        </authorList>
    </citation>
    <scope>NUCLEOTIDE SEQUENCE</scope>
    <source>
        <strain evidence="2">AMC_N1</strain>
    </source>
</reference>
<organism evidence="2 3">
    <name type="scientific">Aromia moschata</name>
    <dbReference type="NCBI Taxonomy" id="1265417"/>
    <lineage>
        <taxon>Eukaryota</taxon>
        <taxon>Metazoa</taxon>
        <taxon>Ecdysozoa</taxon>
        <taxon>Arthropoda</taxon>
        <taxon>Hexapoda</taxon>
        <taxon>Insecta</taxon>
        <taxon>Pterygota</taxon>
        <taxon>Neoptera</taxon>
        <taxon>Endopterygota</taxon>
        <taxon>Coleoptera</taxon>
        <taxon>Polyphaga</taxon>
        <taxon>Cucujiformia</taxon>
        <taxon>Chrysomeloidea</taxon>
        <taxon>Cerambycidae</taxon>
        <taxon>Cerambycinae</taxon>
        <taxon>Callichromatini</taxon>
        <taxon>Aromia</taxon>
    </lineage>
</organism>
<proteinExistence type="predicted"/>
<dbReference type="AlphaFoldDB" id="A0AAV8XTF9"/>
<protein>
    <submittedName>
        <fullName evidence="2">Uncharacterized protein</fullName>
    </submittedName>
</protein>
<feature type="region of interest" description="Disordered" evidence="1">
    <location>
        <begin position="1"/>
        <end position="23"/>
    </location>
</feature>
<sequence>MGPSEKGSPCRRDAGGPRGEGGKWRVPVLCQAVAACRADLCNWAIFPRLTRRKVYVYRLWIEPGAHPQNPNTCRAYALAVRPAVFYLAKITHKLAEVCVVFYAKNT</sequence>
<name>A0AAV8XTF9_9CUCU</name>
<evidence type="ECO:0000313" key="3">
    <source>
        <dbReference type="Proteomes" id="UP001162162"/>
    </source>
</evidence>
<dbReference type="EMBL" id="JAPWTK010000348">
    <property type="protein sequence ID" value="KAJ8941898.1"/>
    <property type="molecule type" value="Genomic_DNA"/>
</dbReference>